<organism evidence="1 2">
    <name type="scientific">Pleomassaria siparia CBS 279.74</name>
    <dbReference type="NCBI Taxonomy" id="1314801"/>
    <lineage>
        <taxon>Eukaryota</taxon>
        <taxon>Fungi</taxon>
        <taxon>Dikarya</taxon>
        <taxon>Ascomycota</taxon>
        <taxon>Pezizomycotina</taxon>
        <taxon>Dothideomycetes</taxon>
        <taxon>Pleosporomycetidae</taxon>
        <taxon>Pleosporales</taxon>
        <taxon>Pleomassariaceae</taxon>
        <taxon>Pleomassaria</taxon>
    </lineage>
</organism>
<dbReference type="InterPro" id="IPR036047">
    <property type="entry name" value="F-box-like_dom_sf"/>
</dbReference>
<evidence type="ECO:0000313" key="2">
    <source>
        <dbReference type="Proteomes" id="UP000799428"/>
    </source>
</evidence>
<accession>A0A6G1KPK8</accession>
<reference evidence="1" key="1">
    <citation type="journal article" date="2020" name="Stud. Mycol.">
        <title>101 Dothideomycetes genomes: a test case for predicting lifestyles and emergence of pathogens.</title>
        <authorList>
            <person name="Haridas S."/>
            <person name="Albert R."/>
            <person name="Binder M."/>
            <person name="Bloem J."/>
            <person name="Labutti K."/>
            <person name="Salamov A."/>
            <person name="Andreopoulos B."/>
            <person name="Baker S."/>
            <person name="Barry K."/>
            <person name="Bills G."/>
            <person name="Bluhm B."/>
            <person name="Cannon C."/>
            <person name="Castanera R."/>
            <person name="Culley D."/>
            <person name="Daum C."/>
            <person name="Ezra D."/>
            <person name="Gonzalez J."/>
            <person name="Henrissat B."/>
            <person name="Kuo A."/>
            <person name="Liang C."/>
            <person name="Lipzen A."/>
            <person name="Lutzoni F."/>
            <person name="Magnuson J."/>
            <person name="Mondo S."/>
            <person name="Nolan M."/>
            <person name="Ohm R."/>
            <person name="Pangilinan J."/>
            <person name="Park H.-J."/>
            <person name="Ramirez L."/>
            <person name="Alfaro M."/>
            <person name="Sun H."/>
            <person name="Tritt A."/>
            <person name="Yoshinaga Y."/>
            <person name="Zwiers L.-H."/>
            <person name="Turgeon B."/>
            <person name="Goodwin S."/>
            <person name="Spatafora J."/>
            <person name="Crous P."/>
            <person name="Grigoriev I."/>
        </authorList>
    </citation>
    <scope>NUCLEOTIDE SEQUENCE</scope>
    <source>
        <strain evidence="1">CBS 279.74</strain>
    </source>
</reference>
<name>A0A6G1KPK8_9PLEO</name>
<evidence type="ECO:0008006" key="3">
    <source>
        <dbReference type="Google" id="ProtNLM"/>
    </source>
</evidence>
<proteinExistence type="predicted"/>
<dbReference type="EMBL" id="MU005764">
    <property type="protein sequence ID" value="KAF2714412.1"/>
    <property type="molecule type" value="Genomic_DNA"/>
</dbReference>
<evidence type="ECO:0000313" key="1">
    <source>
        <dbReference type="EMBL" id="KAF2714412.1"/>
    </source>
</evidence>
<protein>
    <recommendedName>
        <fullName evidence="3">F-box domain-containing protein</fullName>
    </recommendedName>
</protein>
<gene>
    <name evidence="1" type="ORF">K504DRAFT_456633</name>
</gene>
<dbReference type="AlphaFoldDB" id="A0A6G1KPK8"/>
<sequence>MATPLDPQDSYSGEFPNDFNNFGMEHQIEYQGPSTDMTTCSVLDTEDKSKETKPTTKAKRKTQFLDLPNELLLKIVQNIGSYLPSDKATLRSLSMVSKRLHPMCQENFLANISLPLHRVPELLAFLLQYPEYIPRITNLKVFMADASPLLHTRGFGSQLRDQCKTIILASNHPQKQWLEDLYSKSLDMSLAILTVLLLLTRNTLNEVNLESCLLEIAETRTFLSGRIEYKMVYRRIDYKTKDYFVSVTESFAPGLAEFVPPRRRNEAHGLTDFISLPGGWLCLL</sequence>
<dbReference type="SUPFAM" id="SSF81383">
    <property type="entry name" value="F-box domain"/>
    <property type="match status" value="1"/>
</dbReference>
<keyword evidence="2" id="KW-1185">Reference proteome</keyword>
<dbReference type="Proteomes" id="UP000799428">
    <property type="component" value="Unassembled WGS sequence"/>
</dbReference>